<feature type="domain" description="Large ribosomal subunit protein bL25 beta" evidence="1">
    <location>
        <begin position="219"/>
        <end position="291"/>
    </location>
</feature>
<dbReference type="Gene3D" id="2.170.120.20">
    <property type="entry name" value="Ribosomal protein L25, beta domain"/>
    <property type="match status" value="1"/>
</dbReference>
<evidence type="ECO:0000313" key="2">
    <source>
        <dbReference type="EMBL" id="CAE0486598.1"/>
    </source>
</evidence>
<dbReference type="GO" id="GO:0008097">
    <property type="term" value="F:5S rRNA binding"/>
    <property type="evidence" value="ECO:0007669"/>
    <property type="project" value="TreeGrafter"/>
</dbReference>
<dbReference type="GO" id="GO:0003735">
    <property type="term" value="F:structural constituent of ribosome"/>
    <property type="evidence" value="ECO:0007669"/>
    <property type="project" value="InterPro"/>
</dbReference>
<accession>A0A7S3QLJ4</accession>
<protein>
    <recommendedName>
        <fullName evidence="1">Large ribosomal subunit protein bL25 beta domain-containing protein</fullName>
    </recommendedName>
</protein>
<dbReference type="GO" id="GO:0006412">
    <property type="term" value="P:translation"/>
    <property type="evidence" value="ECO:0007669"/>
    <property type="project" value="InterPro"/>
</dbReference>
<sequence length="309" mass="33761">MLSNLSLLSALKPRRLEGALAAAALNHAGFAFGGSMGETVQGSSAPPLRHVSTQHAEQGVVPAHLLEELHQLEASLRKSSSMDGRKRIQFSLSELSRPLPQHEVEAGLHRIDVHLRAGDGSIFSKWLRRIGRTPLRVQSLPGNTSLLLHAATKDAERLVQLFGRNGCTARVVALHILHPQTGAQLGVIRAKPQKVHMTATKAFVVQNVDFLYCPHDRIVNVDVPVRLINDDKAPGVKQGGWMQMFRRTVRFQAQGQFIPPYVDVDVGELGLEQELLVNQIPVPPGCRLPANKVSLAPVLRCTTSMTDTA</sequence>
<dbReference type="PANTHER" id="PTHR33284">
    <property type="entry name" value="RIBOSOMAL PROTEIN L25/GLN-TRNA SYNTHETASE, ANTI-CODON-BINDING DOMAIN-CONTAINING PROTEIN"/>
    <property type="match status" value="1"/>
</dbReference>
<dbReference type="InterPro" id="IPR020057">
    <property type="entry name" value="Ribosomal_bL25_b-dom"/>
</dbReference>
<proteinExistence type="predicted"/>
<evidence type="ECO:0000259" key="1">
    <source>
        <dbReference type="Pfam" id="PF14693"/>
    </source>
</evidence>
<dbReference type="InterPro" id="IPR011035">
    <property type="entry name" value="Ribosomal_bL25/Gln-tRNA_synth"/>
</dbReference>
<gene>
    <name evidence="2" type="ORF">DTER00134_LOCUS1637</name>
</gene>
<dbReference type="InterPro" id="IPR020930">
    <property type="entry name" value="Ribosomal_uL5_bac-type"/>
</dbReference>
<name>A0A7S3QLJ4_DUNTE</name>
<dbReference type="EMBL" id="HBIP01003633">
    <property type="protein sequence ID" value="CAE0486598.1"/>
    <property type="molecule type" value="Transcribed_RNA"/>
</dbReference>
<dbReference type="Pfam" id="PF14693">
    <property type="entry name" value="Ribosomal_TL5_C"/>
    <property type="match status" value="1"/>
</dbReference>
<dbReference type="AlphaFoldDB" id="A0A7S3QLJ4"/>
<reference evidence="2" key="1">
    <citation type="submission" date="2021-01" db="EMBL/GenBank/DDBJ databases">
        <authorList>
            <person name="Corre E."/>
            <person name="Pelletier E."/>
            <person name="Niang G."/>
            <person name="Scheremetjew M."/>
            <person name="Finn R."/>
            <person name="Kale V."/>
            <person name="Holt S."/>
            <person name="Cochrane G."/>
            <person name="Meng A."/>
            <person name="Brown T."/>
            <person name="Cohen L."/>
        </authorList>
    </citation>
    <scope>NUCLEOTIDE SEQUENCE</scope>
    <source>
        <strain evidence="2">CCMP1320</strain>
    </source>
</reference>
<organism evidence="2">
    <name type="scientific">Dunaliella tertiolecta</name>
    <name type="common">Green alga</name>
    <dbReference type="NCBI Taxonomy" id="3047"/>
    <lineage>
        <taxon>Eukaryota</taxon>
        <taxon>Viridiplantae</taxon>
        <taxon>Chlorophyta</taxon>
        <taxon>core chlorophytes</taxon>
        <taxon>Chlorophyceae</taxon>
        <taxon>CS clade</taxon>
        <taxon>Chlamydomonadales</taxon>
        <taxon>Dunaliellaceae</taxon>
        <taxon>Dunaliella</taxon>
    </lineage>
</organism>
<dbReference type="SUPFAM" id="SSF50715">
    <property type="entry name" value="Ribosomal protein L25-like"/>
    <property type="match status" value="1"/>
</dbReference>
<dbReference type="InterPro" id="IPR037121">
    <property type="entry name" value="Ribosomal_bL25_C"/>
</dbReference>
<dbReference type="PANTHER" id="PTHR33284:SF1">
    <property type="entry name" value="RIBOSOMAL PROTEIN L25_GLN-TRNA SYNTHETASE, ANTI-CODON-BINDING DOMAIN-CONTAINING PROTEIN"/>
    <property type="match status" value="1"/>
</dbReference>
<dbReference type="GO" id="GO:0022625">
    <property type="term" value="C:cytosolic large ribosomal subunit"/>
    <property type="evidence" value="ECO:0007669"/>
    <property type="project" value="TreeGrafter"/>
</dbReference>